<dbReference type="InterPro" id="IPR035979">
    <property type="entry name" value="RBD_domain_sf"/>
</dbReference>
<dbReference type="PANTHER" id="PTHR23003:SF15">
    <property type="entry name" value="MYELIN EXPRESSION FACTOR 2"/>
    <property type="match status" value="1"/>
</dbReference>
<keyword evidence="6" id="KW-1185">Reference proteome</keyword>
<evidence type="ECO:0000313" key="5">
    <source>
        <dbReference type="EMBL" id="KAF3832873.1"/>
    </source>
</evidence>
<dbReference type="InterPro" id="IPR000504">
    <property type="entry name" value="RRM_dom"/>
</dbReference>
<dbReference type="PANTHER" id="PTHR23003">
    <property type="entry name" value="RNA RECOGNITION MOTIF RRM DOMAIN CONTAINING PROTEIN"/>
    <property type="match status" value="1"/>
</dbReference>
<feature type="compositionally biased region" description="Basic and acidic residues" evidence="3">
    <location>
        <begin position="48"/>
        <end position="66"/>
    </location>
</feature>
<feature type="domain" description="RRM" evidence="4">
    <location>
        <begin position="214"/>
        <end position="293"/>
    </location>
</feature>
<proteinExistence type="predicted"/>
<evidence type="ECO:0000256" key="1">
    <source>
        <dbReference type="ARBA" id="ARBA00022884"/>
    </source>
</evidence>
<evidence type="ECO:0000256" key="2">
    <source>
        <dbReference type="PROSITE-ProRule" id="PRU00176"/>
    </source>
</evidence>
<gene>
    <name evidence="5" type="ORF">F7725_026538</name>
</gene>
<dbReference type="SMART" id="SM00360">
    <property type="entry name" value="RRM"/>
    <property type="match status" value="2"/>
</dbReference>
<protein>
    <recommendedName>
        <fullName evidence="4">RRM domain-containing protein</fullName>
    </recommendedName>
</protein>
<dbReference type="FunFam" id="3.30.70.330:FF:000050">
    <property type="entry name" value="heterogeneous nuclear ribonucleoprotein M isoform X2"/>
    <property type="match status" value="1"/>
</dbReference>
<dbReference type="GO" id="GO:0003729">
    <property type="term" value="F:mRNA binding"/>
    <property type="evidence" value="ECO:0007669"/>
    <property type="project" value="TreeGrafter"/>
</dbReference>
<feature type="compositionally biased region" description="Polar residues" evidence="3">
    <location>
        <begin position="1"/>
        <end position="10"/>
    </location>
</feature>
<dbReference type="Pfam" id="PF00076">
    <property type="entry name" value="RRM_1"/>
    <property type="match status" value="2"/>
</dbReference>
<feature type="region of interest" description="Disordered" evidence="3">
    <location>
        <begin position="1"/>
        <end position="90"/>
    </location>
</feature>
<dbReference type="InterPro" id="IPR012677">
    <property type="entry name" value="Nucleotide-bd_a/b_plait_sf"/>
</dbReference>
<dbReference type="SUPFAM" id="SSF54928">
    <property type="entry name" value="RNA-binding domain, RBD"/>
    <property type="match status" value="2"/>
</dbReference>
<evidence type="ECO:0000313" key="6">
    <source>
        <dbReference type="Proteomes" id="UP000518266"/>
    </source>
</evidence>
<evidence type="ECO:0000259" key="4">
    <source>
        <dbReference type="PROSITE" id="PS50102"/>
    </source>
</evidence>
<organism evidence="5 6">
    <name type="scientific">Dissostichus mawsoni</name>
    <name type="common">Antarctic cod</name>
    <dbReference type="NCBI Taxonomy" id="36200"/>
    <lineage>
        <taxon>Eukaryota</taxon>
        <taxon>Metazoa</taxon>
        <taxon>Chordata</taxon>
        <taxon>Craniata</taxon>
        <taxon>Vertebrata</taxon>
        <taxon>Euteleostomi</taxon>
        <taxon>Actinopterygii</taxon>
        <taxon>Neopterygii</taxon>
        <taxon>Teleostei</taxon>
        <taxon>Neoteleostei</taxon>
        <taxon>Acanthomorphata</taxon>
        <taxon>Eupercaria</taxon>
        <taxon>Perciformes</taxon>
        <taxon>Notothenioidei</taxon>
        <taxon>Nototheniidae</taxon>
        <taxon>Dissostichus</taxon>
    </lineage>
</organism>
<dbReference type="Proteomes" id="UP000518266">
    <property type="component" value="Unassembled WGS sequence"/>
</dbReference>
<dbReference type="EMBL" id="JAAKFY010000027">
    <property type="protein sequence ID" value="KAF3832873.1"/>
    <property type="molecule type" value="Genomic_DNA"/>
</dbReference>
<dbReference type="InterPro" id="IPR050374">
    <property type="entry name" value="RRT5_SRSF_SR"/>
</dbReference>
<dbReference type="Gene3D" id="3.30.70.330">
    <property type="match status" value="2"/>
</dbReference>
<keyword evidence="1 2" id="KW-0694">RNA-binding</keyword>
<feature type="domain" description="RRM" evidence="4">
    <location>
        <begin position="91"/>
        <end position="164"/>
    </location>
</feature>
<dbReference type="PROSITE" id="PS50102">
    <property type="entry name" value="RRM"/>
    <property type="match status" value="2"/>
</dbReference>
<name>A0A7J5X7R1_DISMA</name>
<dbReference type="OrthoDB" id="610462at2759"/>
<sequence length="355" mass="38832">MRCLGQTNLNMEDVVIIDEEPKQEESSVSVKSESEEASEETPNGVKTNAEETKSPKEKHDGKDKSSGSRRGNRFHPYKDKHGEEKKGAQRNRVFISNIPYDMKWQAIKDLMREKVGEVTYVELFKDAEGNVVEFKDEEFVKKAIETMNKHDLSGRPLNIKEDPDGEHARRVLQRIGRAWAGDWARGVNIPHSIANNPNIPPEIIHALQAGRLGTTVFVANLDFKVGWKKLKEVFGMAGVVKRADVKEDKDGKSRGMGTVTFEQSLEAVQAICILHKGTLDEKSVPPDDFRPVEKTPQLPRGLGGIGMGLGPGGHPINANRPSGGGGMGSMGPGGMDAQGYGGMNRLGGGTVLLKD</sequence>
<dbReference type="GO" id="GO:0005634">
    <property type="term" value="C:nucleus"/>
    <property type="evidence" value="ECO:0007669"/>
    <property type="project" value="TreeGrafter"/>
</dbReference>
<comment type="caution">
    <text evidence="5">The sequence shown here is derived from an EMBL/GenBank/DDBJ whole genome shotgun (WGS) entry which is preliminary data.</text>
</comment>
<dbReference type="GO" id="GO:0005737">
    <property type="term" value="C:cytoplasm"/>
    <property type="evidence" value="ECO:0007669"/>
    <property type="project" value="TreeGrafter"/>
</dbReference>
<dbReference type="AlphaFoldDB" id="A0A7J5X7R1"/>
<accession>A0A7J5X7R1</accession>
<evidence type="ECO:0000256" key="3">
    <source>
        <dbReference type="SAM" id="MobiDB-lite"/>
    </source>
</evidence>
<reference evidence="5 6" key="1">
    <citation type="submission" date="2020-03" db="EMBL/GenBank/DDBJ databases">
        <title>Dissostichus mawsoni Genome sequencing and assembly.</title>
        <authorList>
            <person name="Park H."/>
        </authorList>
    </citation>
    <scope>NUCLEOTIDE SEQUENCE [LARGE SCALE GENOMIC DNA]</scope>
    <source>
        <strain evidence="5">DM0001</strain>
        <tissue evidence="5">Muscle</tissue>
    </source>
</reference>
<feature type="compositionally biased region" description="Basic and acidic residues" evidence="3">
    <location>
        <begin position="76"/>
        <end position="87"/>
    </location>
</feature>